<accession>A0AC61R2J0</accession>
<sequence>MGKERVYGVWAVRSGSSIFGRAEGWCKEDGKPLEFDSEKAAQDYADEAGRHATANVRYYVEEKEPEPGAIKKRAAQPDLDARAHEEVAPRNDAAEKRNEIPGRQIMPEADPLVGIRSAVHSNYAGMVAMLGADNRVYLGREERCHYQDMQASYYDNQDGSLCFVCDQPDMYYFLYGEGWAHTQAEMLERGLTLGQYEEFARLRDGVLSQFTPHREIMFAGQPFQAPESYLHNAELYEEGQTGNYNMLDGHLNNEPPVRPDLTDGQTYEEIRELAPETLPEETAEKPSLMERLKADHPEHEARQAAPLMAERER</sequence>
<keyword evidence="2" id="KW-1185">Reference proteome</keyword>
<evidence type="ECO:0000313" key="2">
    <source>
        <dbReference type="Proteomes" id="UP000307720"/>
    </source>
</evidence>
<gene>
    <name evidence="1" type="ORF">E5357_04235</name>
</gene>
<proteinExistence type="predicted"/>
<name>A0AC61R2J0_9FIRM</name>
<comment type="caution">
    <text evidence="1">The sequence shown here is derived from an EMBL/GenBank/DDBJ whole genome shotgun (WGS) entry which is preliminary data.</text>
</comment>
<dbReference type="EMBL" id="SRZB01000004">
    <property type="protein sequence ID" value="TGX99934.1"/>
    <property type="molecule type" value="Genomic_DNA"/>
</dbReference>
<dbReference type="Proteomes" id="UP000307720">
    <property type="component" value="Unassembled WGS sequence"/>
</dbReference>
<evidence type="ECO:0000313" key="1">
    <source>
        <dbReference type="EMBL" id="TGX99934.1"/>
    </source>
</evidence>
<organism evidence="1 2">
    <name type="scientific">Hominisplanchenecus murintestinalis</name>
    <dbReference type="NCBI Taxonomy" id="2941517"/>
    <lineage>
        <taxon>Bacteria</taxon>
        <taxon>Bacillati</taxon>
        <taxon>Bacillota</taxon>
        <taxon>Clostridia</taxon>
        <taxon>Lachnospirales</taxon>
        <taxon>Lachnospiraceae</taxon>
        <taxon>Hominisplanchenecus</taxon>
    </lineage>
</organism>
<protein>
    <submittedName>
        <fullName evidence="1">DUF4316 domain-containing protein</fullName>
    </submittedName>
</protein>
<reference evidence="1" key="1">
    <citation type="submission" date="2019-04" db="EMBL/GenBank/DDBJ databases">
        <title>Microbes associate with the intestines of laboratory mice.</title>
        <authorList>
            <person name="Navarre W."/>
            <person name="Wong E."/>
            <person name="Huang K."/>
            <person name="Tropini C."/>
            <person name="Ng K."/>
            <person name="Yu B."/>
        </authorList>
    </citation>
    <scope>NUCLEOTIDE SEQUENCE</scope>
    <source>
        <strain evidence="1">NM72_1-8</strain>
    </source>
</reference>